<reference evidence="1" key="1">
    <citation type="submission" date="2019-03" db="EMBL/GenBank/DDBJ databases">
        <title>Single cell metagenomics reveals metabolic interactions within the superorganism composed of flagellate Streblomastix strix and complex community of Bacteroidetes bacteria on its surface.</title>
        <authorList>
            <person name="Treitli S.C."/>
            <person name="Kolisko M."/>
            <person name="Husnik F."/>
            <person name="Keeling P."/>
            <person name="Hampl V."/>
        </authorList>
    </citation>
    <scope>NUCLEOTIDE SEQUENCE</scope>
    <source>
        <strain evidence="1">STM</strain>
    </source>
</reference>
<name>A0A5J4S252_9ZZZZ</name>
<evidence type="ECO:0000313" key="1">
    <source>
        <dbReference type="EMBL" id="KAA6340144.1"/>
    </source>
</evidence>
<protein>
    <recommendedName>
        <fullName evidence="2">CDP-glycerol:poly(Glycerophosphate) glycerophosphotransferase</fullName>
    </recommendedName>
</protein>
<accession>A0A5J4S252</accession>
<dbReference type="SUPFAM" id="SSF53756">
    <property type="entry name" value="UDP-Glycosyltransferase/glycogen phosphorylase"/>
    <property type="match status" value="1"/>
</dbReference>
<organism evidence="1">
    <name type="scientific">termite gut metagenome</name>
    <dbReference type="NCBI Taxonomy" id="433724"/>
    <lineage>
        <taxon>unclassified sequences</taxon>
        <taxon>metagenomes</taxon>
        <taxon>organismal metagenomes</taxon>
    </lineage>
</organism>
<sequence length="436" mass="52214">MEQNIIKRVLKFLIPSGIRTAIRKELQNVAYSFWIYRAKHKQRIALEKIRKKERVKVAFFVIHASVWKLDKVFQLMLNSKKFEPVIVICPYIVYGEECMLTDMREAYCYFMNKGYNTVQTYDEQTEKWLNVKKEIQPDIIFFTNPHKLTKEEYYITNYIDLLTCYVPYSSMVSYLYQMQYNQIFHNLLWLAFYVTALHKEIAQKYAKNKGSNVEITGYPFTDIFFDKSYVPKEKWKINNKAVKRIIWAPHHTIEDDFILNYSNFLCYSDFFKDLLSLYKDKIQIAFKPHPILKSKLYLRSDWGKEKTDQYYEFWQNQDNSQLEEIDYVDLFLTSDALILDSGSFLAEYFCTGKPELYMMASEKARGQFNMFGQILLNNVYLSESRNDIIKFIEEIVLEGNDSMKDQRNLVCQQYLYPSKEKYASQKIMDIIIEKLR</sequence>
<dbReference type="Gene3D" id="3.40.50.12580">
    <property type="match status" value="1"/>
</dbReference>
<proteinExistence type="predicted"/>
<dbReference type="InterPro" id="IPR043148">
    <property type="entry name" value="TagF_C"/>
</dbReference>
<dbReference type="AlphaFoldDB" id="A0A5J4S252"/>
<comment type="caution">
    <text evidence="1">The sequence shown here is derived from an EMBL/GenBank/DDBJ whole genome shotgun (WGS) entry which is preliminary data.</text>
</comment>
<gene>
    <name evidence="1" type="ORF">EZS27_011968</name>
</gene>
<evidence type="ECO:0008006" key="2">
    <source>
        <dbReference type="Google" id="ProtNLM"/>
    </source>
</evidence>
<dbReference type="EMBL" id="SNRY01000481">
    <property type="protein sequence ID" value="KAA6340144.1"/>
    <property type="molecule type" value="Genomic_DNA"/>
</dbReference>